<protein>
    <submittedName>
        <fullName evidence="2">Uncharacterized protein</fullName>
    </submittedName>
</protein>
<reference evidence="2 3" key="1">
    <citation type="submission" date="2024-04" db="EMBL/GenBank/DDBJ databases">
        <title>Phyllosticta paracitricarpa is synonymous to the EU quarantine fungus P. citricarpa based on phylogenomic analyses.</title>
        <authorList>
            <consortium name="Lawrence Berkeley National Laboratory"/>
            <person name="Van Ingen-Buijs V.A."/>
            <person name="Van Westerhoven A.C."/>
            <person name="Haridas S."/>
            <person name="Skiadas P."/>
            <person name="Martin F."/>
            <person name="Groenewald J.Z."/>
            <person name="Crous P.W."/>
            <person name="Seidl M.F."/>
        </authorList>
    </citation>
    <scope>NUCLEOTIDE SEQUENCE [LARGE SCALE GENOMIC DNA]</scope>
    <source>
        <strain evidence="2 3">CBS 123374</strain>
    </source>
</reference>
<organism evidence="2 3">
    <name type="scientific">Phyllosticta capitalensis</name>
    <dbReference type="NCBI Taxonomy" id="121624"/>
    <lineage>
        <taxon>Eukaryota</taxon>
        <taxon>Fungi</taxon>
        <taxon>Dikarya</taxon>
        <taxon>Ascomycota</taxon>
        <taxon>Pezizomycotina</taxon>
        <taxon>Dothideomycetes</taxon>
        <taxon>Dothideomycetes incertae sedis</taxon>
        <taxon>Botryosphaeriales</taxon>
        <taxon>Phyllostictaceae</taxon>
        <taxon>Phyllosticta</taxon>
    </lineage>
</organism>
<gene>
    <name evidence="2" type="ORF">HDK90DRAFT_480859</name>
</gene>
<keyword evidence="1" id="KW-0732">Signal</keyword>
<comment type="caution">
    <text evidence="2">The sequence shown here is derived from an EMBL/GenBank/DDBJ whole genome shotgun (WGS) entry which is preliminary data.</text>
</comment>
<dbReference type="EMBL" id="JBBWRZ010000003">
    <property type="protein sequence ID" value="KAK8240838.1"/>
    <property type="molecule type" value="Genomic_DNA"/>
</dbReference>
<accession>A0ABR1YXB1</accession>
<name>A0ABR1YXB1_9PEZI</name>
<feature type="chain" id="PRO_5046067411" evidence="1">
    <location>
        <begin position="22"/>
        <end position="152"/>
    </location>
</feature>
<sequence>MIWTFAWSRLLCCFFFGNGRGEVDCWGCAYPFSNDRWTHLREYKSPPRPRLEVISSLTVHTLHSRHLISHKLSTTISFQTKTSSPTKTSSHIKMSSPNNQRAAAAAAAAEKPFISEKWATKLVKDGLLLTPVDNERHISKYVLKEGSWGSPF</sequence>
<feature type="signal peptide" evidence="1">
    <location>
        <begin position="1"/>
        <end position="21"/>
    </location>
</feature>
<proteinExistence type="predicted"/>
<evidence type="ECO:0000313" key="2">
    <source>
        <dbReference type="EMBL" id="KAK8240838.1"/>
    </source>
</evidence>
<dbReference type="Proteomes" id="UP001492380">
    <property type="component" value="Unassembled WGS sequence"/>
</dbReference>
<evidence type="ECO:0000313" key="3">
    <source>
        <dbReference type="Proteomes" id="UP001492380"/>
    </source>
</evidence>
<keyword evidence="3" id="KW-1185">Reference proteome</keyword>
<evidence type="ECO:0000256" key="1">
    <source>
        <dbReference type="SAM" id="SignalP"/>
    </source>
</evidence>